<dbReference type="InterPro" id="IPR018490">
    <property type="entry name" value="cNMP-bd_dom_sf"/>
</dbReference>
<dbReference type="VEuPathDB" id="VectorBase:GBRI020803"/>
<evidence type="ECO:0000256" key="6">
    <source>
        <dbReference type="ARBA" id="ARBA00023136"/>
    </source>
</evidence>
<evidence type="ECO:0000256" key="3">
    <source>
        <dbReference type="ARBA" id="ARBA00022692"/>
    </source>
</evidence>
<evidence type="ECO:0000313" key="9">
    <source>
        <dbReference type="EnsemblMetazoa" id="GBRI020803-PA"/>
    </source>
</evidence>
<dbReference type="Gene3D" id="1.10.287.70">
    <property type="match status" value="1"/>
</dbReference>
<dbReference type="GO" id="GO:0035725">
    <property type="term" value="P:sodium ion transmembrane transport"/>
    <property type="evidence" value="ECO:0007669"/>
    <property type="project" value="TreeGrafter"/>
</dbReference>
<dbReference type="Proteomes" id="UP000091820">
    <property type="component" value="Unassembled WGS sequence"/>
</dbReference>
<dbReference type="AlphaFoldDB" id="A0A1A9WIA6"/>
<dbReference type="EnsemblMetazoa" id="GBRI020803-RA">
    <property type="protein sequence ID" value="GBRI020803-PA"/>
    <property type="gene ID" value="GBRI020803"/>
</dbReference>
<dbReference type="Pfam" id="PF00027">
    <property type="entry name" value="cNMP_binding"/>
    <property type="match status" value="1"/>
</dbReference>
<evidence type="ECO:0000259" key="8">
    <source>
        <dbReference type="PROSITE" id="PS50042"/>
    </source>
</evidence>
<dbReference type="CDD" id="cd00038">
    <property type="entry name" value="CAP_ED"/>
    <property type="match status" value="1"/>
</dbReference>
<keyword evidence="5" id="KW-0406">Ion transport</keyword>
<dbReference type="SUPFAM" id="SSF81324">
    <property type="entry name" value="Voltage-gated potassium channels"/>
    <property type="match status" value="1"/>
</dbReference>
<feature type="domain" description="Cyclic nucleotide-binding" evidence="8">
    <location>
        <begin position="226"/>
        <end position="317"/>
    </location>
</feature>
<dbReference type="PANTHER" id="PTHR45689">
    <property type="entry name" value="I[[H]] CHANNEL, ISOFORM E"/>
    <property type="match status" value="1"/>
</dbReference>
<keyword evidence="2" id="KW-0813">Transport</keyword>
<organism evidence="9 10">
    <name type="scientific">Glossina brevipalpis</name>
    <dbReference type="NCBI Taxonomy" id="37001"/>
    <lineage>
        <taxon>Eukaryota</taxon>
        <taxon>Metazoa</taxon>
        <taxon>Ecdysozoa</taxon>
        <taxon>Arthropoda</taxon>
        <taxon>Hexapoda</taxon>
        <taxon>Insecta</taxon>
        <taxon>Pterygota</taxon>
        <taxon>Neoptera</taxon>
        <taxon>Endopterygota</taxon>
        <taxon>Diptera</taxon>
        <taxon>Brachycera</taxon>
        <taxon>Muscomorpha</taxon>
        <taxon>Hippoboscoidea</taxon>
        <taxon>Glossinidae</taxon>
        <taxon>Glossina</taxon>
    </lineage>
</organism>
<name>A0A1A9WIA6_9MUSC</name>
<accession>A0A1A9WIA6</accession>
<keyword evidence="6 7" id="KW-0472">Membrane</keyword>
<dbReference type="GO" id="GO:0098855">
    <property type="term" value="C:HCN channel complex"/>
    <property type="evidence" value="ECO:0007669"/>
    <property type="project" value="TreeGrafter"/>
</dbReference>
<keyword evidence="10" id="KW-1185">Reference proteome</keyword>
<dbReference type="Gene3D" id="1.10.287.630">
    <property type="entry name" value="Helix hairpin bin"/>
    <property type="match status" value="1"/>
</dbReference>
<protein>
    <recommendedName>
        <fullName evidence="8">Cyclic nucleotide-binding domain-containing protein</fullName>
    </recommendedName>
</protein>
<reference evidence="9" key="2">
    <citation type="submission" date="2020-05" db="UniProtKB">
        <authorList>
            <consortium name="EnsemblMetazoa"/>
        </authorList>
    </citation>
    <scope>IDENTIFICATION</scope>
    <source>
        <strain evidence="9">IAEA</strain>
    </source>
</reference>
<dbReference type="Gene3D" id="2.60.120.10">
    <property type="entry name" value="Jelly Rolls"/>
    <property type="match status" value="1"/>
</dbReference>
<dbReference type="FunFam" id="1.10.287.70:FF:000229">
    <property type="entry name" value="Potassium/sodium hyperpolarization-activated cyclic nucleotide-gated channel 4"/>
    <property type="match status" value="1"/>
</dbReference>
<evidence type="ECO:0000256" key="5">
    <source>
        <dbReference type="ARBA" id="ARBA00023065"/>
    </source>
</evidence>
<dbReference type="Pfam" id="PF00520">
    <property type="entry name" value="Ion_trans"/>
    <property type="match status" value="1"/>
</dbReference>
<dbReference type="InterPro" id="IPR014710">
    <property type="entry name" value="RmlC-like_jellyroll"/>
</dbReference>
<evidence type="ECO:0000256" key="2">
    <source>
        <dbReference type="ARBA" id="ARBA00022448"/>
    </source>
</evidence>
<feature type="transmembrane region" description="Helical" evidence="7">
    <location>
        <begin position="12"/>
        <end position="35"/>
    </location>
</feature>
<dbReference type="GO" id="GO:0005249">
    <property type="term" value="F:voltage-gated potassium channel activity"/>
    <property type="evidence" value="ECO:0007669"/>
    <property type="project" value="TreeGrafter"/>
</dbReference>
<dbReference type="PANTHER" id="PTHR45689:SF5">
    <property type="entry name" value="I[[H]] CHANNEL, ISOFORM E"/>
    <property type="match status" value="1"/>
</dbReference>
<dbReference type="GO" id="GO:0003254">
    <property type="term" value="P:regulation of membrane depolarization"/>
    <property type="evidence" value="ECO:0007669"/>
    <property type="project" value="TreeGrafter"/>
</dbReference>
<dbReference type="InterPro" id="IPR005821">
    <property type="entry name" value="Ion_trans_dom"/>
</dbReference>
<dbReference type="STRING" id="37001.A0A1A9WIA6"/>
<dbReference type="SMART" id="SM00100">
    <property type="entry name" value="cNMP"/>
    <property type="match status" value="1"/>
</dbReference>
<dbReference type="PROSITE" id="PS50042">
    <property type="entry name" value="CNMP_BINDING_3"/>
    <property type="match status" value="1"/>
</dbReference>
<keyword evidence="3 7" id="KW-0812">Transmembrane</keyword>
<keyword evidence="4 7" id="KW-1133">Transmembrane helix</keyword>
<reference evidence="10" key="1">
    <citation type="submission" date="2014-03" db="EMBL/GenBank/DDBJ databases">
        <authorList>
            <person name="Aksoy S."/>
            <person name="Warren W."/>
            <person name="Wilson R.K."/>
        </authorList>
    </citation>
    <scope>NUCLEOTIDE SEQUENCE [LARGE SCALE GENOMIC DNA]</scope>
    <source>
        <strain evidence="10">IAEA</strain>
    </source>
</reference>
<evidence type="ECO:0000313" key="10">
    <source>
        <dbReference type="Proteomes" id="UP000091820"/>
    </source>
</evidence>
<proteinExistence type="predicted"/>
<dbReference type="InterPro" id="IPR000595">
    <property type="entry name" value="cNMP-bd_dom"/>
</dbReference>
<dbReference type="InterPro" id="IPR051413">
    <property type="entry name" value="K/Na_HCN_channel"/>
</dbReference>
<evidence type="ECO:0000256" key="7">
    <source>
        <dbReference type="SAM" id="Phobius"/>
    </source>
</evidence>
<evidence type="ECO:0000256" key="4">
    <source>
        <dbReference type="ARBA" id="ARBA00022989"/>
    </source>
</evidence>
<evidence type="ECO:0000256" key="1">
    <source>
        <dbReference type="ARBA" id="ARBA00004141"/>
    </source>
</evidence>
<comment type="subcellular location">
    <subcellularLocation>
        <location evidence="1">Membrane</location>
        <topology evidence="1">Multi-pass membrane protein</topology>
    </subcellularLocation>
</comment>
<sequence length="415" mass="48054">MASVFMRIFNLICMMLLIGHWSGCLQFLVPMLQGFPSNSWVSINELQESYWLEQYSWALFKAMSHMLCIGYGRFPPQSLTDMWLTMLSMISGATCYALFLGHATNLIQSLDSSRRQYREKVKQVEEYMAYRKLPRDMRQRITEYFEHRYQGKFFDEECILGELSEKLREDVINYNCRKHAQNKYSRENVFKAPMQKDLKIRMEDTFIVMTLFLHHFLHAQYLNVVEILFREGTIGTKMYFIQEGVVDIVMANGEVATSLSDGSYFGEICLLTNARRVASVRAETYCNLFSLSVDHFNCVLDQYPLMRKTMETVAAERLNKIGKNPNIMQQQQKDEQISNPESNTITAVVNALAAEADDCKDDSDLDNKENLLHGSQSSITEPIQTIREVVLGFVLFMVRERVDSKLDIQSSSKLM</sequence>
<dbReference type="SUPFAM" id="SSF51206">
    <property type="entry name" value="cAMP-binding domain-like"/>
    <property type="match status" value="1"/>
</dbReference>